<evidence type="ECO:0000256" key="2">
    <source>
        <dbReference type="ARBA" id="ARBA00022692"/>
    </source>
</evidence>
<feature type="transmembrane region" description="Helical" evidence="6">
    <location>
        <begin position="400"/>
        <end position="419"/>
    </location>
</feature>
<organism evidence="8 9">
    <name type="scientific">Exaiptasia diaphana</name>
    <name type="common">Tropical sea anemone</name>
    <name type="synonym">Aiptasia pulchella</name>
    <dbReference type="NCBI Taxonomy" id="2652724"/>
    <lineage>
        <taxon>Eukaryota</taxon>
        <taxon>Metazoa</taxon>
        <taxon>Cnidaria</taxon>
        <taxon>Anthozoa</taxon>
        <taxon>Hexacorallia</taxon>
        <taxon>Actiniaria</taxon>
        <taxon>Aiptasiidae</taxon>
        <taxon>Exaiptasia</taxon>
    </lineage>
</organism>
<feature type="transmembrane region" description="Helical" evidence="6">
    <location>
        <begin position="223"/>
        <end position="242"/>
    </location>
</feature>
<keyword evidence="4 6" id="KW-0472">Membrane</keyword>
<dbReference type="EnsemblMetazoa" id="XM_021039010.1">
    <property type="protein sequence ID" value="XP_020894669.1"/>
    <property type="gene ID" value="LOC110233697"/>
</dbReference>
<keyword evidence="9" id="KW-1185">Reference proteome</keyword>
<evidence type="ECO:0000256" key="1">
    <source>
        <dbReference type="ARBA" id="ARBA00004141"/>
    </source>
</evidence>
<dbReference type="GeneID" id="110233697"/>
<proteinExistence type="predicted"/>
<reference evidence="8" key="1">
    <citation type="submission" date="2022-11" db="UniProtKB">
        <authorList>
            <consortium name="EnsemblMetazoa"/>
        </authorList>
    </citation>
    <scope>IDENTIFICATION</scope>
</reference>
<sequence length="535" mass="59762">MEDKEAEPSPTEQNFLSEFDNVFELVNSFGRYQKIVYFTSCFLILLLSFPFGFMVFGFATPNFQCAVENSTCAINKCCNNCTSYMFIKPPFTTVVTEFNTVCNRAYLNAVIQSCMFVGMWIGAVFSGMISDAFGRKKCIFLCNGIMTVAGFASSFSDCVSLMAFLWFIMGFGLTGLTLSQYIYVMEIVGPKARTMAGNINWLYWSAGYFLYVLLAYYIREWRILMAVSSIPGVLLFLFWKIFPESPRWLVAHDKLDEAHAILIRFGGKSKENLDPNRLKSFLEDVRKTQFHLQHGTKVFSPVSLCKTPKLRKWSAALGVNWFATSFLANALFLYVTSLSGNIYLNFTIIQVIATVQQPFLWILLKMFGRRIPHMAVMLTISVLVFSVLIVPSKYPMVKSGLFLGAAGITFCLWTTIYMITSELYPTVIRNTAQGTGSMVGRTGAISAPYVAMLARIPGVSVAVPVVIFGVISLIAGVVALIIPETLFIPMHQTIEEAENADEDYGIPRCGKPRRNSKHAAQANAPLANDDLDIKL</sequence>
<dbReference type="InterPro" id="IPR020846">
    <property type="entry name" value="MFS_dom"/>
</dbReference>
<feature type="transmembrane region" description="Helical" evidence="6">
    <location>
        <begin position="161"/>
        <end position="184"/>
    </location>
</feature>
<feature type="transmembrane region" description="Helical" evidence="6">
    <location>
        <begin position="196"/>
        <end position="217"/>
    </location>
</feature>
<dbReference type="PROSITE" id="PS50850">
    <property type="entry name" value="MFS"/>
    <property type="match status" value="1"/>
</dbReference>
<dbReference type="InterPro" id="IPR005828">
    <property type="entry name" value="MFS_sugar_transport-like"/>
</dbReference>
<dbReference type="Pfam" id="PF00083">
    <property type="entry name" value="Sugar_tr"/>
    <property type="match status" value="1"/>
</dbReference>
<evidence type="ECO:0000313" key="9">
    <source>
        <dbReference type="Proteomes" id="UP000887567"/>
    </source>
</evidence>
<dbReference type="InterPro" id="IPR036259">
    <property type="entry name" value="MFS_trans_sf"/>
</dbReference>
<feature type="transmembrane region" description="Helical" evidence="6">
    <location>
        <begin position="342"/>
        <end position="363"/>
    </location>
</feature>
<feature type="transmembrane region" description="Helical" evidence="6">
    <location>
        <begin position="35"/>
        <end position="59"/>
    </location>
</feature>
<dbReference type="KEGG" id="epa:110233697"/>
<feature type="domain" description="Major facilitator superfamily (MFS) profile" evidence="7">
    <location>
        <begin position="45"/>
        <end position="487"/>
    </location>
</feature>
<feature type="transmembrane region" description="Helical" evidence="6">
    <location>
        <begin position="105"/>
        <end position="126"/>
    </location>
</feature>
<dbReference type="OrthoDB" id="5296287at2759"/>
<keyword evidence="2 6" id="KW-0812">Transmembrane</keyword>
<evidence type="ECO:0000256" key="5">
    <source>
        <dbReference type="SAM" id="MobiDB-lite"/>
    </source>
</evidence>
<evidence type="ECO:0000313" key="8">
    <source>
        <dbReference type="EnsemblMetazoa" id="XP_020894669.1"/>
    </source>
</evidence>
<name>A0A913WVB0_EXADI</name>
<evidence type="ECO:0000256" key="4">
    <source>
        <dbReference type="ARBA" id="ARBA00023136"/>
    </source>
</evidence>
<comment type="subcellular location">
    <subcellularLocation>
        <location evidence="1">Membrane</location>
        <topology evidence="1">Multi-pass membrane protein</topology>
    </subcellularLocation>
</comment>
<feature type="transmembrane region" description="Helical" evidence="6">
    <location>
        <begin position="313"/>
        <end position="336"/>
    </location>
</feature>
<feature type="transmembrane region" description="Helical" evidence="6">
    <location>
        <begin position="461"/>
        <end position="482"/>
    </location>
</feature>
<dbReference type="Gene3D" id="1.20.1250.20">
    <property type="entry name" value="MFS general substrate transporter like domains"/>
    <property type="match status" value="1"/>
</dbReference>
<dbReference type="GO" id="GO:0022857">
    <property type="term" value="F:transmembrane transporter activity"/>
    <property type="evidence" value="ECO:0007669"/>
    <property type="project" value="InterPro"/>
</dbReference>
<keyword evidence="3 6" id="KW-1133">Transmembrane helix</keyword>
<evidence type="ECO:0000256" key="6">
    <source>
        <dbReference type="SAM" id="Phobius"/>
    </source>
</evidence>
<dbReference type="RefSeq" id="XP_020894669.1">
    <property type="nucleotide sequence ID" value="XM_021039010.1"/>
</dbReference>
<dbReference type="SUPFAM" id="SSF103473">
    <property type="entry name" value="MFS general substrate transporter"/>
    <property type="match status" value="1"/>
</dbReference>
<dbReference type="GO" id="GO:0016020">
    <property type="term" value="C:membrane"/>
    <property type="evidence" value="ECO:0007669"/>
    <property type="project" value="UniProtKB-SubCell"/>
</dbReference>
<protein>
    <recommendedName>
        <fullName evidence="7">Major facilitator superfamily (MFS) profile domain-containing protein</fullName>
    </recommendedName>
</protein>
<dbReference type="Proteomes" id="UP000887567">
    <property type="component" value="Unplaced"/>
</dbReference>
<feature type="transmembrane region" description="Helical" evidence="6">
    <location>
        <begin position="375"/>
        <end position="394"/>
    </location>
</feature>
<dbReference type="OMA" id="WIPETHY"/>
<dbReference type="PANTHER" id="PTHR24064">
    <property type="entry name" value="SOLUTE CARRIER FAMILY 22 MEMBER"/>
    <property type="match status" value="1"/>
</dbReference>
<dbReference type="AlphaFoldDB" id="A0A913WVB0"/>
<accession>A0A913WVB0</accession>
<feature type="region of interest" description="Disordered" evidence="5">
    <location>
        <begin position="503"/>
        <end position="535"/>
    </location>
</feature>
<evidence type="ECO:0000259" key="7">
    <source>
        <dbReference type="PROSITE" id="PS50850"/>
    </source>
</evidence>
<evidence type="ECO:0000256" key="3">
    <source>
        <dbReference type="ARBA" id="ARBA00022989"/>
    </source>
</evidence>